<dbReference type="InterPro" id="IPR021713">
    <property type="entry name" value="Folliculin"/>
</dbReference>
<dbReference type="GO" id="GO:1904263">
    <property type="term" value="P:positive regulation of TORC1 signaling"/>
    <property type="evidence" value="ECO:0007669"/>
    <property type="project" value="TreeGrafter"/>
</dbReference>
<dbReference type="GO" id="GO:0005829">
    <property type="term" value="C:cytosol"/>
    <property type="evidence" value="ECO:0007669"/>
    <property type="project" value="TreeGrafter"/>
</dbReference>
<dbReference type="InterPro" id="IPR037521">
    <property type="entry name" value="FLCN/SMCR8_DENN"/>
</dbReference>
<sequence length="229" mass="26971">MDFTITLSHFCDIHGPRSILCTSKIPLNNDFKTDFIQEEIISKEDYCKSCLLIISTNNNNDNDTVKPSTIKTIDQNYIYFTNQYSISKYQILNSLIKKTLSEEITNYNSNDPVYLGDEIRGYSMVYYFKIKDLEARGSNRRYSIIINSSNEFKILQNYKLIDQYIKTLISNLKESNIKYELNKSKNYSNNDLFLRGKKIQNSNSLIELLNDKDIFIRIHLWFVKILQKI</sequence>
<dbReference type="PANTHER" id="PTHR31441:SF2">
    <property type="entry name" value="FOLLICULIN"/>
    <property type="match status" value="1"/>
</dbReference>
<accession>A0A9P8TAU0</accession>
<dbReference type="InterPro" id="IPR037520">
    <property type="entry name" value="Folliculin/SMCR8_longin"/>
</dbReference>
<evidence type="ECO:0000313" key="3">
    <source>
        <dbReference type="Proteomes" id="UP000769528"/>
    </source>
</evidence>
<reference evidence="2" key="1">
    <citation type="journal article" date="2021" name="Open Biol.">
        <title>Shared evolutionary footprints suggest mitochondrial oxidative damage underlies multiple complex I losses in fungi.</title>
        <authorList>
            <person name="Schikora-Tamarit M.A."/>
            <person name="Marcet-Houben M."/>
            <person name="Nosek J."/>
            <person name="Gabaldon T."/>
        </authorList>
    </citation>
    <scope>NUCLEOTIDE SEQUENCE</scope>
    <source>
        <strain evidence="2">CBS6341</strain>
    </source>
</reference>
<dbReference type="OrthoDB" id="5599713at2759"/>
<dbReference type="Pfam" id="PF11704">
    <property type="entry name" value="Folliculin"/>
    <property type="match status" value="1"/>
</dbReference>
<protein>
    <recommendedName>
        <fullName evidence="1">UDENN FLCN/SMCR8-type domain-containing protein</fullName>
    </recommendedName>
</protein>
<dbReference type="GO" id="GO:0005096">
    <property type="term" value="F:GTPase activator activity"/>
    <property type="evidence" value="ECO:0007669"/>
    <property type="project" value="InterPro"/>
</dbReference>
<gene>
    <name evidence="2" type="ORF">WICMUC_004159</name>
</gene>
<keyword evidence="3" id="KW-1185">Reference proteome</keyword>
<comment type="caution">
    <text evidence="2">The sequence shown here is derived from an EMBL/GenBank/DDBJ whole genome shotgun (WGS) entry which is preliminary data.</text>
</comment>
<feature type="domain" description="UDENN FLCN/SMCR8-type" evidence="1">
    <location>
        <begin position="55"/>
        <end position="229"/>
    </location>
</feature>
<evidence type="ECO:0000259" key="1">
    <source>
        <dbReference type="PROSITE" id="PS51834"/>
    </source>
</evidence>
<evidence type="ECO:0000313" key="2">
    <source>
        <dbReference type="EMBL" id="KAH3672753.1"/>
    </source>
</evidence>
<dbReference type="PROSITE" id="PS51834">
    <property type="entry name" value="DENN_FLCN_SMCR8"/>
    <property type="match status" value="1"/>
</dbReference>
<dbReference type="Proteomes" id="UP000769528">
    <property type="component" value="Unassembled WGS sequence"/>
</dbReference>
<dbReference type="EMBL" id="JAEUBF010001113">
    <property type="protein sequence ID" value="KAH3672753.1"/>
    <property type="molecule type" value="Genomic_DNA"/>
</dbReference>
<dbReference type="AlphaFoldDB" id="A0A9P8TAU0"/>
<dbReference type="PANTHER" id="PTHR31441">
    <property type="entry name" value="FOLLICULIN FAMILY MEMBER"/>
    <property type="match status" value="1"/>
</dbReference>
<organism evidence="2 3">
    <name type="scientific">Wickerhamomyces mucosus</name>
    <dbReference type="NCBI Taxonomy" id="1378264"/>
    <lineage>
        <taxon>Eukaryota</taxon>
        <taxon>Fungi</taxon>
        <taxon>Dikarya</taxon>
        <taxon>Ascomycota</taxon>
        <taxon>Saccharomycotina</taxon>
        <taxon>Saccharomycetes</taxon>
        <taxon>Phaffomycetales</taxon>
        <taxon>Wickerhamomycetaceae</taxon>
        <taxon>Wickerhamomyces</taxon>
    </lineage>
</organism>
<name>A0A9P8TAU0_9ASCO</name>
<reference evidence="2" key="2">
    <citation type="submission" date="2021-01" db="EMBL/GenBank/DDBJ databases">
        <authorList>
            <person name="Schikora-Tamarit M.A."/>
        </authorList>
    </citation>
    <scope>NUCLEOTIDE SEQUENCE</scope>
    <source>
        <strain evidence="2">CBS6341</strain>
    </source>
</reference>
<proteinExistence type="predicted"/>